<dbReference type="Proteomes" id="UP000198393">
    <property type="component" value="Unassembled WGS sequence"/>
</dbReference>
<dbReference type="OrthoDB" id="25954at2"/>
<evidence type="ECO:0000313" key="2">
    <source>
        <dbReference type="Proteomes" id="UP000198393"/>
    </source>
</evidence>
<dbReference type="AlphaFoldDB" id="A0A239KI06"/>
<sequence length="134" mass="16012">MKRDIESREDVAKLVEAFYTKVRQHQDIGPFFNETIIDWPAHLQKLTDFWETNLFFVNAYKGNPLKAHIDVDQEFNHSIEQAHFGNWLELWFSTIDNMYEGENAHLAKERARNMSHIMYIRIFQARQNKNIALN</sequence>
<dbReference type="Gene3D" id="1.10.490.10">
    <property type="entry name" value="Globins"/>
    <property type="match status" value="1"/>
</dbReference>
<name>A0A239KI06_EKHLU</name>
<dbReference type="InterPro" id="IPR009050">
    <property type="entry name" value="Globin-like_sf"/>
</dbReference>
<dbReference type="GO" id="GO:0019825">
    <property type="term" value="F:oxygen binding"/>
    <property type="evidence" value="ECO:0007669"/>
    <property type="project" value="InterPro"/>
</dbReference>
<evidence type="ECO:0000313" key="1">
    <source>
        <dbReference type="EMBL" id="SNT17811.1"/>
    </source>
</evidence>
<dbReference type="GO" id="GO:0020037">
    <property type="term" value="F:heme binding"/>
    <property type="evidence" value="ECO:0007669"/>
    <property type="project" value="InterPro"/>
</dbReference>
<dbReference type="RefSeq" id="WP_089357367.1">
    <property type="nucleotide sequence ID" value="NZ_FZPD01000004.1"/>
</dbReference>
<accession>A0A239KI06</accession>
<keyword evidence="2" id="KW-1185">Reference proteome</keyword>
<proteinExistence type="predicted"/>
<dbReference type="CDD" id="cd08916">
    <property type="entry name" value="TrHb3_P"/>
    <property type="match status" value="1"/>
</dbReference>
<dbReference type="SUPFAM" id="SSF46458">
    <property type="entry name" value="Globin-like"/>
    <property type="match status" value="1"/>
</dbReference>
<organism evidence="1 2">
    <name type="scientific">Ekhidna lutea</name>
    <dbReference type="NCBI Taxonomy" id="447679"/>
    <lineage>
        <taxon>Bacteria</taxon>
        <taxon>Pseudomonadati</taxon>
        <taxon>Bacteroidota</taxon>
        <taxon>Cytophagia</taxon>
        <taxon>Cytophagales</taxon>
        <taxon>Reichenbachiellaceae</taxon>
        <taxon>Ekhidna</taxon>
    </lineage>
</organism>
<protein>
    <submittedName>
        <fullName evidence="1">Hemoglobin</fullName>
    </submittedName>
</protein>
<dbReference type="InterPro" id="IPR012292">
    <property type="entry name" value="Globin/Proto"/>
</dbReference>
<dbReference type="EMBL" id="FZPD01000004">
    <property type="protein sequence ID" value="SNT17811.1"/>
    <property type="molecule type" value="Genomic_DNA"/>
</dbReference>
<gene>
    <name evidence="1" type="ORF">SAMN05421640_2680</name>
</gene>
<reference evidence="1 2" key="1">
    <citation type="submission" date="2017-06" db="EMBL/GenBank/DDBJ databases">
        <authorList>
            <person name="Kim H.J."/>
            <person name="Triplett B.A."/>
        </authorList>
    </citation>
    <scope>NUCLEOTIDE SEQUENCE [LARGE SCALE GENOMIC DNA]</scope>
    <source>
        <strain evidence="1 2">DSM 19307</strain>
    </source>
</reference>